<proteinExistence type="predicted"/>
<dbReference type="AlphaFoldDB" id="A0A5B7D806"/>
<evidence type="ECO:0000256" key="1">
    <source>
        <dbReference type="SAM" id="SignalP"/>
    </source>
</evidence>
<keyword evidence="3" id="KW-1185">Reference proteome</keyword>
<sequence length="111" mass="12315">MAVSIHQDAFLLLMRSILVLGTQLRKEALTRHCHSQVLLGNLLWGLPKAQQCEERMCVLGGQGNTHWGPAWLCVSSQMAMLVMLSYTATSEGTVSVSELILTYLTLKQRIS</sequence>
<protein>
    <submittedName>
        <fullName evidence="2">Uncharacterized protein</fullName>
    </submittedName>
</protein>
<reference evidence="2 3" key="1">
    <citation type="submission" date="2019-05" db="EMBL/GenBank/DDBJ databases">
        <title>Another draft genome of Portunus trituberculatus and its Hox gene families provides insights of decapod evolution.</title>
        <authorList>
            <person name="Jeong J.-H."/>
            <person name="Song I."/>
            <person name="Kim S."/>
            <person name="Choi T."/>
            <person name="Kim D."/>
            <person name="Ryu S."/>
            <person name="Kim W."/>
        </authorList>
    </citation>
    <scope>NUCLEOTIDE SEQUENCE [LARGE SCALE GENOMIC DNA]</scope>
    <source>
        <tissue evidence="2">Muscle</tissue>
    </source>
</reference>
<evidence type="ECO:0000313" key="2">
    <source>
        <dbReference type="EMBL" id="MPC17419.1"/>
    </source>
</evidence>
<feature type="chain" id="PRO_5022876845" evidence="1">
    <location>
        <begin position="22"/>
        <end position="111"/>
    </location>
</feature>
<accession>A0A5B7D806</accession>
<evidence type="ECO:0000313" key="3">
    <source>
        <dbReference type="Proteomes" id="UP000324222"/>
    </source>
</evidence>
<organism evidence="2 3">
    <name type="scientific">Portunus trituberculatus</name>
    <name type="common">Swimming crab</name>
    <name type="synonym">Neptunus trituberculatus</name>
    <dbReference type="NCBI Taxonomy" id="210409"/>
    <lineage>
        <taxon>Eukaryota</taxon>
        <taxon>Metazoa</taxon>
        <taxon>Ecdysozoa</taxon>
        <taxon>Arthropoda</taxon>
        <taxon>Crustacea</taxon>
        <taxon>Multicrustacea</taxon>
        <taxon>Malacostraca</taxon>
        <taxon>Eumalacostraca</taxon>
        <taxon>Eucarida</taxon>
        <taxon>Decapoda</taxon>
        <taxon>Pleocyemata</taxon>
        <taxon>Brachyura</taxon>
        <taxon>Eubrachyura</taxon>
        <taxon>Portunoidea</taxon>
        <taxon>Portunidae</taxon>
        <taxon>Portuninae</taxon>
        <taxon>Portunus</taxon>
    </lineage>
</organism>
<name>A0A5B7D806_PORTR</name>
<keyword evidence="1" id="KW-0732">Signal</keyword>
<gene>
    <name evidence="2" type="ORF">E2C01_010275</name>
</gene>
<dbReference type="Proteomes" id="UP000324222">
    <property type="component" value="Unassembled WGS sequence"/>
</dbReference>
<comment type="caution">
    <text evidence="2">The sequence shown here is derived from an EMBL/GenBank/DDBJ whole genome shotgun (WGS) entry which is preliminary data.</text>
</comment>
<feature type="signal peptide" evidence="1">
    <location>
        <begin position="1"/>
        <end position="21"/>
    </location>
</feature>
<dbReference type="EMBL" id="VSRR010000587">
    <property type="protein sequence ID" value="MPC17419.1"/>
    <property type="molecule type" value="Genomic_DNA"/>
</dbReference>